<proteinExistence type="inferred from homology"/>
<dbReference type="Gene3D" id="1.50.10.10">
    <property type="match status" value="1"/>
</dbReference>
<dbReference type="Pfam" id="PF03636">
    <property type="entry name" value="Glyco_hydro_65N"/>
    <property type="match status" value="1"/>
</dbReference>
<evidence type="ECO:0000259" key="4">
    <source>
        <dbReference type="Pfam" id="PF03632"/>
    </source>
</evidence>
<dbReference type="InterPro" id="IPR005194">
    <property type="entry name" value="Glyco_hydro_65_C"/>
</dbReference>
<feature type="domain" description="Glycoside hydrolase family 65 N-terminal" evidence="6">
    <location>
        <begin position="15"/>
        <end position="275"/>
    </location>
</feature>
<dbReference type="Pfam" id="PF03633">
    <property type="entry name" value="Glyco_hydro_65C"/>
    <property type="match status" value="1"/>
</dbReference>
<dbReference type="InterPro" id="IPR017045">
    <property type="entry name" value="Malt_Pase/Glycosyl_Hdrlase"/>
</dbReference>
<dbReference type="GO" id="GO:0004553">
    <property type="term" value="F:hydrolase activity, hydrolyzing O-glycosyl compounds"/>
    <property type="evidence" value="ECO:0007669"/>
    <property type="project" value="TreeGrafter"/>
</dbReference>
<accession>A0A223I1S1</accession>
<dbReference type="PIRSF" id="PIRSF036289">
    <property type="entry name" value="Glycosyl_hydrolase_malt_phosph"/>
    <property type="match status" value="1"/>
</dbReference>
<dbReference type="OMA" id="EAYCIPF"/>
<dbReference type="AlphaFoldDB" id="A0A223I1S1"/>
<dbReference type="SUPFAM" id="SSF48208">
    <property type="entry name" value="Six-hairpin glycosidases"/>
    <property type="match status" value="1"/>
</dbReference>
<name>A0A223I1S1_THETR</name>
<dbReference type="PANTHER" id="PTHR11051">
    <property type="entry name" value="GLYCOSYL HYDROLASE-RELATED"/>
    <property type="match status" value="1"/>
</dbReference>
<organism evidence="7 8">
    <name type="scientific">Thermoanaerobacterium thermosaccharolyticum</name>
    <name type="common">Clostridium thermosaccharolyticum</name>
    <dbReference type="NCBI Taxonomy" id="1517"/>
    <lineage>
        <taxon>Bacteria</taxon>
        <taxon>Bacillati</taxon>
        <taxon>Bacillota</taxon>
        <taxon>Clostridia</taxon>
        <taxon>Thermoanaerobacterales</taxon>
        <taxon>Thermoanaerobacteraceae</taxon>
        <taxon>Thermoanaerobacterium</taxon>
    </lineage>
</organism>
<evidence type="ECO:0000256" key="3">
    <source>
        <dbReference type="PIRSR" id="PIRSR036289-51"/>
    </source>
</evidence>
<dbReference type="InterPro" id="IPR037018">
    <property type="entry name" value="GH65_N"/>
</dbReference>
<evidence type="ECO:0000259" key="5">
    <source>
        <dbReference type="Pfam" id="PF03633"/>
    </source>
</evidence>
<feature type="domain" description="Glycoside hydrolase family 65 C-terminal" evidence="5">
    <location>
        <begin position="704"/>
        <end position="762"/>
    </location>
</feature>
<dbReference type="PANTHER" id="PTHR11051:SF13">
    <property type="entry name" value="GLYCOSYL TRANSFERASE"/>
    <property type="match status" value="1"/>
</dbReference>
<feature type="binding site" evidence="3">
    <location>
        <begin position="605"/>
        <end position="606"/>
    </location>
    <ligand>
        <name>substrate</name>
    </ligand>
</feature>
<dbReference type="RefSeq" id="WP_013297544.1">
    <property type="nucleotide sequence ID" value="NZ_CP016893.1"/>
</dbReference>
<dbReference type="InterPro" id="IPR011013">
    <property type="entry name" value="Gal_mutarotase_sf_dom"/>
</dbReference>
<evidence type="ECO:0000313" key="7">
    <source>
        <dbReference type="EMBL" id="AST58668.1"/>
    </source>
</evidence>
<evidence type="ECO:0000256" key="1">
    <source>
        <dbReference type="ARBA" id="ARBA00006768"/>
    </source>
</evidence>
<dbReference type="GO" id="GO:0016757">
    <property type="term" value="F:glycosyltransferase activity"/>
    <property type="evidence" value="ECO:0007669"/>
    <property type="project" value="UniProtKB-ARBA"/>
</dbReference>
<evidence type="ECO:0000313" key="8">
    <source>
        <dbReference type="Proteomes" id="UP000214975"/>
    </source>
</evidence>
<feature type="binding site" evidence="3">
    <location>
        <begin position="365"/>
        <end position="366"/>
    </location>
    <ligand>
        <name>substrate</name>
    </ligand>
</feature>
<comment type="similarity">
    <text evidence="1">Belongs to the glycosyl hydrolase 65 family.</text>
</comment>
<dbReference type="GO" id="GO:0005975">
    <property type="term" value="P:carbohydrate metabolic process"/>
    <property type="evidence" value="ECO:0007669"/>
    <property type="project" value="InterPro"/>
</dbReference>
<dbReference type="Proteomes" id="UP000214975">
    <property type="component" value="Chromosome"/>
</dbReference>
<reference evidence="7 8" key="1">
    <citation type="submission" date="2016-08" db="EMBL/GenBank/DDBJ databases">
        <title>A novel genetic cassette of butanologenic Thermoanaerobacterium thermosaccharolyticum that directly convert cellulose to butanol.</title>
        <authorList>
            <person name="Li T."/>
            <person name="He J."/>
        </authorList>
    </citation>
    <scope>NUCLEOTIDE SEQUENCE [LARGE SCALE GENOMIC DNA]</scope>
    <source>
        <strain evidence="7 8">TG57</strain>
    </source>
</reference>
<dbReference type="GO" id="GO:0030246">
    <property type="term" value="F:carbohydrate binding"/>
    <property type="evidence" value="ECO:0007669"/>
    <property type="project" value="InterPro"/>
</dbReference>
<dbReference type="EMBL" id="CP016893">
    <property type="protein sequence ID" value="AST58668.1"/>
    <property type="molecule type" value="Genomic_DNA"/>
</dbReference>
<sequence>MKKSIYPYEEWKIRENAFDINMNYRNETIFSLGNGYFGMRGTFEEGYTGPDDTTFNATYINGFYEVYDIKYTEGGYGFPSYGEAMVNVADSKIIKLFIDNEPFDILKGNLILYERVLDMKEGFTERKLLWETETGKRIEIIVRRLISFKRQHLGVIVFLFKPINFSGNVKLISEIDGNINYRNESEDVRVGSNMQGKVMETLESQVDSYLGWIMQSTKRSKLKYVCSFNHEIKTKNQFKFVNYRYEDKVGIEFNIDARKGETFELTKYISYYTSRECAEDCIIDEALKEVENAKRIGVDIIFKEQSDYLNEFWADADVVIDGDISLQQGIRYNEFQLLQSVSKNDITNICAKGLTGEGYEGHYFWDSDIYIMPFFLYTKPEIAKNFVMFRYNLLDAARKRAKELGYKGALYPWRTIDGPECSSYFPAGTAQYHINSDIVLSIKKYVEATLDYDFLFKYGAEVVFETARLWISIGSYIPLKNNKFCINCVTGPDEYTALVDNNAYTNYMAQMNLEYAYFVAKEMIKKAPDDYKRISEKISLSDDELEEWNIAAQNMYLPYSAELNIIPQDDSFLYKEKLNVKDLESEKPLLLHRHYLNIYRYQICKQPDVLLLMYLRRELFSIDEIKRNYDYYEPITTHDSSLSPAIFSILANEVGYYEKAYDYFMMTARMDLDDYNGNVKDGIHTACMAGAWSAIINGFGGMMTYPDGLHFMPNIPVGWRLLSYNVKYKNCKLHVDITQDKISFLLIDGAEMRIYLYDEEILLSNGLKVEKEVKKLEEQRY</sequence>
<dbReference type="Gene3D" id="2.70.98.40">
    <property type="entry name" value="Glycoside hydrolase, family 65, N-terminal domain"/>
    <property type="match status" value="1"/>
</dbReference>
<evidence type="ECO:0000256" key="2">
    <source>
        <dbReference type="PIRSR" id="PIRSR036289-50"/>
    </source>
</evidence>
<dbReference type="GeneID" id="93863900"/>
<dbReference type="SUPFAM" id="SSF74650">
    <property type="entry name" value="Galactose mutarotase-like"/>
    <property type="match status" value="1"/>
</dbReference>
<evidence type="ECO:0000259" key="6">
    <source>
        <dbReference type="Pfam" id="PF03636"/>
    </source>
</evidence>
<feature type="domain" description="Glycoside hydrolase family 65 central catalytic" evidence="4">
    <location>
        <begin position="331"/>
        <end position="692"/>
    </location>
</feature>
<feature type="active site" description="Proton donor" evidence="2">
    <location>
        <position position="494"/>
    </location>
</feature>
<gene>
    <name evidence="7" type="primary">trpA</name>
    <name evidence="7" type="ORF">Thert_02855</name>
</gene>
<dbReference type="Gene3D" id="2.60.420.10">
    <property type="entry name" value="Maltose phosphorylase, domain 3"/>
    <property type="match status" value="1"/>
</dbReference>
<dbReference type="InterPro" id="IPR008928">
    <property type="entry name" value="6-hairpin_glycosidase_sf"/>
</dbReference>
<dbReference type="InterPro" id="IPR005195">
    <property type="entry name" value="Glyco_hydro_65_M"/>
</dbReference>
<dbReference type="InterPro" id="IPR012341">
    <property type="entry name" value="6hp_glycosidase-like_sf"/>
</dbReference>
<dbReference type="InterPro" id="IPR005196">
    <property type="entry name" value="Glyco_hydro_65_N"/>
</dbReference>
<protein>
    <submittedName>
        <fullName evidence="7">Alpha-trehalose phosphorylase/kojibiose phosphorylase</fullName>
    </submittedName>
</protein>
<dbReference type="Pfam" id="PF03632">
    <property type="entry name" value="Glyco_hydro_65m"/>
    <property type="match status" value="1"/>
</dbReference>